<dbReference type="EMBL" id="SPHZ02000005">
    <property type="protein sequence ID" value="KAF0917714.1"/>
    <property type="molecule type" value="Genomic_DNA"/>
</dbReference>
<name>A0A6G1E013_9ORYZ</name>
<comment type="caution">
    <text evidence="1">The sequence shown here is derived from an EMBL/GenBank/DDBJ whole genome shotgun (WGS) entry which is preliminary data.</text>
</comment>
<evidence type="ECO:0000313" key="1">
    <source>
        <dbReference type="EMBL" id="KAF0917714.1"/>
    </source>
</evidence>
<dbReference type="OrthoDB" id="676569at2759"/>
<dbReference type="AlphaFoldDB" id="A0A6G1E013"/>
<protein>
    <submittedName>
        <fullName evidence="1">Uncharacterized protein</fullName>
    </submittedName>
</protein>
<accession>A0A6G1E013</accession>
<evidence type="ECO:0000313" key="2">
    <source>
        <dbReference type="Proteomes" id="UP000479710"/>
    </source>
</evidence>
<keyword evidence="2" id="KW-1185">Reference proteome</keyword>
<reference evidence="1 2" key="1">
    <citation type="submission" date="2019-11" db="EMBL/GenBank/DDBJ databases">
        <title>Whole genome sequence of Oryza granulata.</title>
        <authorList>
            <person name="Li W."/>
        </authorList>
    </citation>
    <scope>NUCLEOTIDE SEQUENCE [LARGE SCALE GENOMIC DNA]</scope>
    <source>
        <strain evidence="2">cv. Menghai</strain>
        <tissue evidence="1">Leaf</tissue>
    </source>
</reference>
<dbReference type="Proteomes" id="UP000479710">
    <property type="component" value="Unassembled WGS sequence"/>
</dbReference>
<sequence length="92" mass="10223">MENGSSTSTHTGELPPTPFGSLPVLVYDHGLDPASRRQTVVRIVVVDSNNPETRIMPELTNNNYHVTPHGWVFISKPGTMRARLWNPTSGER</sequence>
<gene>
    <name evidence="1" type="ORF">E2562_021214</name>
</gene>
<proteinExistence type="predicted"/>
<organism evidence="1 2">
    <name type="scientific">Oryza meyeriana var. granulata</name>
    <dbReference type="NCBI Taxonomy" id="110450"/>
    <lineage>
        <taxon>Eukaryota</taxon>
        <taxon>Viridiplantae</taxon>
        <taxon>Streptophyta</taxon>
        <taxon>Embryophyta</taxon>
        <taxon>Tracheophyta</taxon>
        <taxon>Spermatophyta</taxon>
        <taxon>Magnoliopsida</taxon>
        <taxon>Liliopsida</taxon>
        <taxon>Poales</taxon>
        <taxon>Poaceae</taxon>
        <taxon>BOP clade</taxon>
        <taxon>Oryzoideae</taxon>
        <taxon>Oryzeae</taxon>
        <taxon>Oryzinae</taxon>
        <taxon>Oryza</taxon>
        <taxon>Oryza meyeriana</taxon>
    </lineage>
</organism>